<gene>
    <name evidence="1" type="ORF">AVDCRST_MAG04-3028</name>
</gene>
<evidence type="ECO:0000313" key="1">
    <source>
        <dbReference type="EMBL" id="CAA9270775.1"/>
    </source>
</evidence>
<dbReference type="EMBL" id="CADCTL010000218">
    <property type="protein sequence ID" value="CAA9270775.1"/>
    <property type="molecule type" value="Genomic_DNA"/>
</dbReference>
<accession>A0A6J4J595</accession>
<organism evidence="1">
    <name type="scientific">uncultured Acetobacteraceae bacterium</name>
    <dbReference type="NCBI Taxonomy" id="169975"/>
    <lineage>
        <taxon>Bacteria</taxon>
        <taxon>Pseudomonadati</taxon>
        <taxon>Pseudomonadota</taxon>
        <taxon>Alphaproteobacteria</taxon>
        <taxon>Acetobacterales</taxon>
        <taxon>Acetobacteraceae</taxon>
        <taxon>environmental samples</taxon>
    </lineage>
</organism>
<sequence>MKASIRTASSAGRWWFSSRMRFFGVWCQCSMMWPAARRGAAAHGAPAEGTPQPGE</sequence>
<proteinExistence type="predicted"/>
<name>A0A6J4J595_9PROT</name>
<dbReference type="AlphaFoldDB" id="A0A6J4J595"/>
<reference evidence="1" key="1">
    <citation type="submission" date="2020-02" db="EMBL/GenBank/DDBJ databases">
        <authorList>
            <person name="Meier V. D."/>
        </authorList>
    </citation>
    <scope>NUCLEOTIDE SEQUENCE</scope>
    <source>
        <strain evidence="1">AVDCRST_MAG04</strain>
    </source>
</reference>
<protein>
    <submittedName>
        <fullName evidence="1">Uncharacterized protein</fullName>
    </submittedName>
</protein>